<dbReference type="PROSITE" id="PS51419">
    <property type="entry name" value="RAB"/>
    <property type="match status" value="1"/>
</dbReference>
<dbReference type="CDD" id="cd00154">
    <property type="entry name" value="Rab"/>
    <property type="match status" value="1"/>
</dbReference>
<dbReference type="AlphaFoldDB" id="X1S6U9"/>
<comment type="caution">
    <text evidence="2">The sequence shown here is derived from an EMBL/GenBank/DDBJ whole genome shotgun (WGS) entry which is preliminary data.</text>
</comment>
<reference evidence="2" key="1">
    <citation type="journal article" date="2014" name="Front. Microbiol.">
        <title>High frequency of phylogenetically diverse reductive dehalogenase-homologous genes in deep subseafloor sedimentary metagenomes.</title>
        <authorList>
            <person name="Kawai M."/>
            <person name="Futagami T."/>
            <person name="Toyoda A."/>
            <person name="Takaki Y."/>
            <person name="Nishi S."/>
            <person name="Hori S."/>
            <person name="Arai W."/>
            <person name="Tsubouchi T."/>
            <person name="Morono Y."/>
            <person name="Uchiyama I."/>
            <person name="Ito T."/>
            <person name="Fujiyama A."/>
            <person name="Inagaki F."/>
            <person name="Takami H."/>
        </authorList>
    </citation>
    <scope>NUCLEOTIDE SEQUENCE</scope>
    <source>
        <strain evidence="2">Expedition CK06-06</strain>
    </source>
</reference>
<dbReference type="Pfam" id="PF00071">
    <property type="entry name" value="Ras"/>
    <property type="match status" value="1"/>
</dbReference>
<dbReference type="PROSITE" id="PS51421">
    <property type="entry name" value="RAS"/>
    <property type="match status" value="1"/>
</dbReference>
<dbReference type="Gene3D" id="3.40.50.300">
    <property type="entry name" value="P-loop containing nucleotide triphosphate hydrolases"/>
    <property type="match status" value="1"/>
</dbReference>
<dbReference type="GO" id="GO:0005525">
    <property type="term" value="F:GTP binding"/>
    <property type="evidence" value="ECO:0007669"/>
    <property type="project" value="InterPro"/>
</dbReference>
<sequence length="157" mass="18054">MTSYDYTWKIMMLGDETAGKTSLTTRYISGFYLNDLRLTIGVDFYFKTTIYNGRRVKLQIWVYGGEERFRFLLGQYCKGANAAFFLYNITNPSSLDNLPAWTHIIREHAGDIPIILVGTKVHLEEQRAVTREQGIQAVRIHNLSGFIEVSCKTLLFV</sequence>
<dbReference type="SMART" id="SM00175">
    <property type="entry name" value="RAB"/>
    <property type="match status" value="1"/>
</dbReference>
<keyword evidence="1" id="KW-0547">Nucleotide-binding</keyword>
<dbReference type="EMBL" id="BARW01011626">
    <property type="protein sequence ID" value="GAI74846.1"/>
    <property type="molecule type" value="Genomic_DNA"/>
</dbReference>
<dbReference type="InterPro" id="IPR005225">
    <property type="entry name" value="Small_GTP-bd"/>
</dbReference>
<dbReference type="SMART" id="SM00173">
    <property type="entry name" value="RAS"/>
    <property type="match status" value="1"/>
</dbReference>
<dbReference type="NCBIfam" id="TIGR00231">
    <property type="entry name" value="small_GTP"/>
    <property type="match status" value="1"/>
</dbReference>
<organism evidence="2">
    <name type="scientific">marine sediment metagenome</name>
    <dbReference type="NCBI Taxonomy" id="412755"/>
    <lineage>
        <taxon>unclassified sequences</taxon>
        <taxon>metagenomes</taxon>
        <taxon>ecological metagenomes</taxon>
    </lineage>
</organism>
<dbReference type="InterPro" id="IPR027417">
    <property type="entry name" value="P-loop_NTPase"/>
</dbReference>
<evidence type="ECO:0000313" key="2">
    <source>
        <dbReference type="EMBL" id="GAI74846.1"/>
    </source>
</evidence>
<evidence type="ECO:0008006" key="3">
    <source>
        <dbReference type="Google" id="ProtNLM"/>
    </source>
</evidence>
<dbReference type="SUPFAM" id="SSF52540">
    <property type="entry name" value="P-loop containing nucleoside triphosphate hydrolases"/>
    <property type="match status" value="1"/>
</dbReference>
<dbReference type="PRINTS" id="PR00449">
    <property type="entry name" value="RASTRNSFRMNG"/>
</dbReference>
<dbReference type="SMART" id="SM00174">
    <property type="entry name" value="RHO"/>
    <property type="match status" value="1"/>
</dbReference>
<protein>
    <recommendedName>
        <fullName evidence="3">Roc domain-containing protein</fullName>
    </recommendedName>
</protein>
<dbReference type="FunFam" id="3.40.50.300:FF:001447">
    <property type="entry name" value="Ras-related protein Rab-1B"/>
    <property type="match status" value="1"/>
</dbReference>
<gene>
    <name evidence="2" type="ORF">S12H4_22335</name>
</gene>
<accession>X1S6U9</accession>
<evidence type="ECO:0000256" key="1">
    <source>
        <dbReference type="ARBA" id="ARBA00022741"/>
    </source>
</evidence>
<dbReference type="GO" id="GO:0003924">
    <property type="term" value="F:GTPase activity"/>
    <property type="evidence" value="ECO:0007669"/>
    <property type="project" value="InterPro"/>
</dbReference>
<name>X1S6U9_9ZZZZ</name>
<dbReference type="InterPro" id="IPR001806">
    <property type="entry name" value="Small_GTPase"/>
</dbReference>
<proteinExistence type="predicted"/>
<dbReference type="PANTHER" id="PTHR47978">
    <property type="match status" value="1"/>
</dbReference>